<evidence type="ECO:0000313" key="6">
    <source>
        <dbReference type="EMBL" id="KAK8106404.1"/>
    </source>
</evidence>
<keyword evidence="4" id="KW-0812">Transmembrane</keyword>
<feature type="compositionally biased region" description="Low complexity" evidence="3">
    <location>
        <begin position="726"/>
        <end position="748"/>
    </location>
</feature>
<keyword evidence="5" id="KW-0732">Signal</keyword>
<feature type="chain" id="PRO_5043855628" evidence="5">
    <location>
        <begin position="22"/>
        <end position="917"/>
    </location>
</feature>
<dbReference type="EMBL" id="JAQQWP010000008">
    <property type="protein sequence ID" value="KAK8106404.1"/>
    <property type="molecule type" value="Genomic_DNA"/>
</dbReference>
<evidence type="ECO:0000256" key="1">
    <source>
        <dbReference type="ARBA" id="ARBA00022441"/>
    </source>
</evidence>
<sequence>MSWLSIAWLAVGANLAVIVDAQASGWVPGQVNATMCQWQAPRVAAIKDTVYMDGGYLWWFPGMNDGSYGLPTQDGNPLGIIYTLNFSRPFNISQNVSALFGTTSLTGGSSAANSFAPNYLDGAMLANDNEFFLYGGMTTRSGANSDPPANEVIVSRYSPYGTDKPGFKPGFDRKTLPEGMTRYVTFGGAASSPSEDKAWYFSGMRSPSAGPIYVPKANNSINPVNVSNTLITLDMANQYDESWSNVTLPDSIKGRASPELVWVPVGAQGILVAMGGVTYPDYNNGKMSSQNEAQSRLESPSFMSNIDIYDIASGKWYTQSTIAGPGQLTRGCAVVAVASDYSSYNIYYYGGFDGLREDSDFNDDVWILSLPSFMWMKIASGKTEHARAAHKCVTPYPDQMMVIGGYPSLKGGNTLPCLKDNQIIQLFNLTEGKWMNSYDPASFHDYGVPEMIHLMIGGDFKGSATMSVPTPSGWSDQGLQKVFETKYPTSKLTHYYPYTPDHYNGTRPDVNGGGGGLPSWVAPVLGVVLGLVFVTAVVVLVMLYRRRKFLRKPGMSERETDENGNRILSWIRGQDSNGGKAPTVTTSDDTPGLDDTERNMGAMPPPHAQTLGYGQHHQHGHLQPPPAFASEMPDTPLVELMDTSPALELENTGLTPVEVIQKHTHFGRSDASATTPTNPSSLSRYTVSQDHGSVSVSDHSAHRGVGSVIPGRPDSPPLGGPGGAAAGAAAAGATAAATSSQGNRRPSQPSSPRPAPGARVTSDVSNLSREAAHLRNTSDASVSSIGVGSTAGDARNAAPSPDPVLMSPLQEGGTLDDDMMSGLRQGFPSPSPDPVAVSPPSTDERHAADYVSLQPHSHPHQTHVGRSLTPAAPTLAGTVRQQASPSPPPPQGNLRRSAFLESVDDLGDKARHQDQQR</sequence>
<dbReference type="PANTHER" id="PTHR46228:SF2">
    <property type="entry name" value="KELCH REPEAT PROTEIN (AFU_ORTHOLOGUE AFUA_4G14350)"/>
    <property type="match status" value="1"/>
</dbReference>
<organism evidence="6 7">
    <name type="scientific">Apiospora kogelbergensis</name>
    <dbReference type="NCBI Taxonomy" id="1337665"/>
    <lineage>
        <taxon>Eukaryota</taxon>
        <taxon>Fungi</taxon>
        <taxon>Dikarya</taxon>
        <taxon>Ascomycota</taxon>
        <taxon>Pezizomycotina</taxon>
        <taxon>Sordariomycetes</taxon>
        <taxon>Xylariomycetidae</taxon>
        <taxon>Amphisphaeriales</taxon>
        <taxon>Apiosporaceae</taxon>
        <taxon>Apiospora</taxon>
    </lineage>
</organism>
<comment type="caution">
    <text evidence="6">The sequence shown here is derived from an EMBL/GenBank/DDBJ whole genome shotgun (WGS) entry which is preliminary data.</text>
</comment>
<feature type="region of interest" description="Disordered" evidence="3">
    <location>
        <begin position="571"/>
        <end position="592"/>
    </location>
</feature>
<dbReference type="PANTHER" id="PTHR46228">
    <property type="entry name" value="KELCH DOMAIN-CONTAINING PROTEIN"/>
    <property type="match status" value="1"/>
</dbReference>
<proteinExistence type="predicted"/>
<feature type="signal peptide" evidence="5">
    <location>
        <begin position="1"/>
        <end position="21"/>
    </location>
</feature>
<keyword evidence="4" id="KW-1133">Transmembrane helix</keyword>
<protein>
    <submittedName>
        <fullName evidence="6">Uncharacterized protein</fullName>
    </submittedName>
</protein>
<keyword evidence="4" id="KW-0472">Membrane</keyword>
<evidence type="ECO:0000313" key="7">
    <source>
        <dbReference type="Proteomes" id="UP001392437"/>
    </source>
</evidence>
<dbReference type="AlphaFoldDB" id="A0AAW0QLL8"/>
<feature type="transmembrane region" description="Helical" evidence="4">
    <location>
        <begin position="520"/>
        <end position="544"/>
    </location>
</feature>
<evidence type="ECO:0000256" key="3">
    <source>
        <dbReference type="SAM" id="MobiDB-lite"/>
    </source>
</evidence>
<evidence type="ECO:0000256" key="5">
    <source>
        <dbReference type="SAM" id="SignalP"/>
    </source>
</evidence>
<dbReference type="Proteomes" id="UP001392437">
    <property type="component" value="Unassembled WGS sequence"/>
</dbReference>
<reference evidence="6 7" key="1">
    <citation type="submission" date="2023-01" db="EMBL/GenBank/DDBJ databases">
        <title>Analysis of 21 Apiospora genomes using comparative genomics revels a genus with tremendous synthesis potential of carbohydrate active enzymes and secondary metabolites.</title>
        <authorList>
            <person name="Sorensen T."/>
        </authorList>
    </citation>
    <scope>NUCLEOTIDE SEQUENCE [LARGE SCALE GENOMIC DNA]</scope>
    <source>
        <strain evidence="6 7">CBS 117206</strain>
    </source>
</reference>
<feature type="compositionally biased region" description="Polar residues" evidence="3">
    <location>
        <begin position="775"/>
        <end position="787"/>
    </location>
</feature>
<dbReference type="Gene3D" id="2.120.10.80">
    <property type="entry name" value="Kelch-type beta propeller"/>
    <property type="match status" value="1"/>
</dbReference>
<dbReference type="InterPro" id="IPR015915">
    <property type="entry name" value="Kelch-typ_b-propeller"/>
</dbReference>
<dbReference type="SUPFAM" id="SSF117281">
    <property type="entry name" value="Kelch motif"/>
    <property type="match status" value="1"/>
</dbReference>
<keyword evidence="2" id="KW-0677">Repeat</keyword>
<name>A0AAW0QLL8_9PEZI</name>
<feature type="compositionally biased region" description="Polar residues" evidence="3">
    <location>
        <begin position="671"/>
        <end position="698"/>
    </location>
</feature>
<evidence type="ECO:0000256" key="4">
    <source>
        <dbReference type="SAM" id="Phobius"/>
    </source>
</evidence>
<keyword evidence="7" id="KW-1185">Reference proteome</keyword>
<feature type="compositionally biased region" description="Basic and acidic residues" evidence="3">
    <location>
        <begin position="906"/>
        <end position="917"/>
    </location>
</feature>
<gene>
    <name evidence="6" type="ORF">PG999_009763</name>
</gene>
<keyword evidence="1" id="KW-0880">Kelch repeat</keyword>
<evidence type="ECO:0000256" key="2">
    <source>
        <dbReference type="ARBA" id="ARBA00022737"/>
    </source>
</evidence>
<accession>A0AAW0QLL8</accession>
<feature type="region of interest" description="Disordered" evidence="3">
    <location>
        <begin position="665"/>
        <end position="917"/>
    </location>
</feature>